<feature type="region of interest" description="Disordered" evidence="1">
    <location>
        <begin position="50"/>
        <end position="103"/>
    </location>
</feature>
<evidence type="ECO:0000256" key="1">
    <source>
        <dbReference type="SAM" id="MobiDB-lite"/>
    </source>
</evidence>
<evidence type="ECO:0000313" key="6">
    <source>
        <dbReference type="Proteomes" id="UP000677457"/>
    </source>
</evidence>
<accession>A0A542XH90</accession>
<reference evidence="4 5" key="1">
    <citation type="submission" date="2019-06" db="EMBL/GenBank/DDBJ databases">
        <title>Sequencing the genomes of 1000 actinobacteria strains.</title>
        <authorList>
            <person name="Klenk H.-P."/>
        </authorList>
    </citation>
    <scope>NUCLEOTIDE SEQUENCE [LARGE SCALE GENOMIC DNA]</scope>
    <source>
        <strain evidence="4 5">DSM 44819</strain>
    </source>
</reference>
<keyword evidence="2" id="KW-1133">Transmembrane helix</keyword>
<dbReference type="InterPro" id="IPR011050">
    <property type="entry name" value="Pectin_lyase_fold/virulence"/>
</dbReference>
<evidence type="ECO:0008006" key="7">
    <source>
        <dbReference type="Google" id="ProtNLM"/>
    </source>
</evidence>
<dbReference type="PANTHER" id="PTHR11319">
    <property type="entry name" value="G PROTEIN-COUPLED RECEPTOR-RELATED"/>
    <property type="match status" value="1"/>
</dbReference>
<keyword evidence="2" id="KW-0472">Membrane</keyword>
<comment type="caution">
    <text evidence="4">The sequence shown here is derived from an EMBL/GenBank/DDBJ whole genome shotgun (WGS) entry which is preliminary data.</text>
</comment>
<keyword evidence="2" id="KW-0812">Transmembrane</keyword>
<feature type="compositionally biased region" description="Basic and acidic residues" evidence="1">
    <location>
        <begin position="1"/>
        <end position="16"/>
    </location>
</feature>
<dbReference type="PANTHER" id="PTHR11319:SF35">
    <property type="entry name" value="OUTER MEMBRANE PROTEIN PMPC-RELATED"/>
    <property type="match status" value="1"/>
</dbReference>
<feature type="region of interest" description="Disordered" evidence="1">
    <location>
        <begin position="1"/>
        <end position="24"/>
    </location>
</feature>
<protein>
    <recommendedName>
        <fullName evidence="7">Polymorphic outer membrane protein</fullName>
    </recommendedName>
</protein>
<gene>
    <name evidence="4" type="ORF">FB564_0221</name>
    <name evidence="3" type="ORF">Sar04_31170</name>
</gene>
<dbReference type="AlphaFoldDB" id="A0A542XH90"/>
<evidence type="ECO:0000313" key="5">
    <source>
        <dbReference type="Proteomes" id="UP000315983"/>
    </source>
</evidence>
<evidence type="ECO:0000313" key="4">
    <source>
        <dbReference type="EMBL" id="TQL35193.1"/>
    </source>
</evidence>
<dbReference type="EMBL" id="BOQM01000023">
    <property type="protein sequence ID" value="GIM86381.1"/>
    <property type="molecule type" value="Genomic_DNA"/>
</dbReference>
<feature type="compositionally biased region" description="Basic and acidic residues" evidence="1">
    <location>
        <begin position="57"/>
        <end position="98"/>
    </location>
</feature>
<dbReference type="EMBL" id="VFOL01000001">
    <property type="protein sequence ID" value="TQL35193.1"/>
    <property type="molecule type" value="Genomic_DNA"/>
</dbReference>
<dbReference type="RefSeq" id="WP_142116067.1">
    <property type="nucleotide sequence ID" value="NZ_BOQM01000023.1"/>
</dbReference>
<keyword evidence="6" id="KW-1185">Reference proteome</keyword>
<dbReference type="Proteomes" id="UP000315983">
    <property type="component" value="Unassembled WGS sequence"/>
</dbReference>
<sequence>MNQQDHTQEPEPDRPGGGHRARSRRRWWAVGLAGVTGLALTTVGLAATSAVLPGGDQTRKPTDDRPSVQEHRTDERGKRDDGKSDDPSRGDKGKDRPKGTPVPCDADTLIAAITLANARGGAILDLAESCTYLLSATIDGAGLPAITTPITLNGGKHTTIERAAAVDLFRILTVNAGGDLTLNHLTIAGGHTAAGTSGGGVLVNIGGTLTANDSAITRNISGNNGGGILNEGTTVVTRSRVTRNIADQVGGGIYSSGRLEIVKSQVDDNTSVIAGGVLAFDVTIREGSISGNHGTTAGGLFVQGGVGTVVGTRIIGNTANVIGGVAVAGAGQLKVRRVKIADNTATVAGGLFVQGSGVGDSRAVVEDSAIERNTATATTAGGVFNAGQAVLRHTKITDNQADLGGGIYNTDSGTLALYSTKVVKNIAVTDGGGILNVVGGSVELNTATGTVVVKNRPDNCVNVLGCQS</sequence>
<name>A0A542XH90_SALAC</name>
<reference evidence="3 6" key="2">
    <citation type="submission" date="2021-03" db="EMBL/GenBank/DDBJ databases">
        <title>Whole genome shotgun sequence of Salinispora arenicola NBRC 105043.</title>
        <authorList>
            <person name="Komaki H."/>
            <person name="Tamura T."/>
        </authorList>
    </citation>
    <scope>NUCLEOTIDE SEQUENCE [LARGE SCALE GENOMIC DNA]</scope>
    <source>
        <strain evidence="3 6">NBRC 105043</strain>
    </source>
</reference>
<dbReference type="SUPFAM" id="SSF51126">
    <property type="entry name" value="Pectin lyase-like"/>
    <property type="match status" value="1"/>
</dbReference>
<evidence type="ECO:0000256" key="2">
    <source>
        <dbReference type="SAM" id="Phobius"/>
    </source>
</evidence>
<proteinExistence type="predicted"/>
<dbReference type="GeneID" id="93769587"/>
<organism evidence="4 5">
    <name type="scientific">Salinispora arenicola</name>
    <dbReference type="NCBI Taxonomy" id="168697"/>
    <lineage>
        <taxon>Bacteria</taxon>
        <taxon>Bacillati</taxon>
        <taxon>Actinomycetota</taxon>
        <taxon>Actinomycetes</taxon>
        <taxon>Micromonosporales</taxon>
        <taxon>Micromonosporaceae</taxon>
        <taxon>Salinispora</taxon>
    </lineage>
</organism>
<feature type="transmembrane region" description="Helical" evidence="2">
    <location>
        <begin position="27"/>
        <end position="52"/>
    </location>
</feature>
<evidence type="ECO:0000313" key="3">
    <source>
        <dbReference type="EMBL" id="GIM86381.1"/>
    </source>
</evidence>
<dbReference type="Proteomes" id="UP000677457">
    <property type="component" value="Unassembled WGS sequence"/>
</dbReference>